<keyword evidence="2" id="KW-1185">Reference proteome</keyword>
<dbReference type="Proteomes" id="UP001352852">
    <property type="component" value="Unassembled WGS sequence"/>
</dbReference>
<organism evidence="1 2">
    <name type="scientific">Characodon lateralis</name>
    <dbReference type="NCBI Taxonomy" id="208331"/>
    <lineage>
        <taxon>Eukaryota</taxon>
        <taxon>Metazoa</taxon>
        <taxon>Chordata</taxon>
        <taxon>Craniata</taxon>
        <taxon>Vertebrata</taxon>
        <taxon>Euteleostomi</taxon>
        <taxon>Actinopterygii</taxon>
        <taxon>Neopterygii</taxon>
        <taxon>Teleostei</taxon>
        <taxon>Neoteleostei</taxon>
        <taxon>Acanthomorphata</taxon>
        <taxon>Ovalentaria</taxon>
        <taxon>Atherinomorphae</taxon>
        <taxon>Cyprinodontiformes</taxon>
        <taxon>Goodeidae</taxon>
        <taxon>Characodon</taxon>
    </lineage>
</organism>
<comment type="caution">
    <text evidence="1">The sequence shown here is derived from an EMBL/GenBank/DDBJ whole genome shotgun (WGS) entry which is preliminary data.</text>
</comment>
<evidence type="ECO:0000313" key="2">
    <source>
        <dbReference type="Proteomes" id="UP001352852"/>
    </source>
</evidence>
<feature type="non-terminal residue" evidence="1">
    <location>
        <position position="1"/>
    </location>
</feature>
<evidence type="ECO:0000313" key="1">
    <source>
        <dbReference type="EMBL" id="MED6274223.1"/>
    </source>
</evidence>
<sequence>TSASGTTSYHLQRALPGGIVLMELAFQGCYFCVKQYALECSRIPMGQTVNSQGTLITKLRCKPFPDATPVCDCAVCSCYS</sequence>
<dbReference type="PANTHER" id="PTHR14918:SF3">
    <property type="entry name" value="KICSTOR COMPLEX PROTEIN SZT2"/>
    <property type="match status" value="1"/>
</dbReference>
<accession>A0ABU7DGH8</accession>
<dbReference type="InterPro" id="IPR033228">
    <property type="entry name" value="SZT2"/>
</dbReference>
<protein>
    <submittedName>
        <fullName evidence="1">KICSTOR complex protein szt2</fullName>
    </submittedName>
</protein>
<dbReference type="EMBL" id="JAHUTJ010025654">
    <property type="protein sequence ID" value="MED6274223.1"/>
    <property type="molecule type" value="Genomic_DNA"/>
</dbReference>
<proteinExistence type="predicted"/>
<dbReference type="PANTHER" id="PTHR14918">
    <property type="entry name" value="KICSTOR COMPLEX PROTEIN SZT2"/>
    <property type="match status" value="1"/>
</dbReference>
<reference evidence="1 2" key="1">
    <citation type="submission" date="2021-06" db="EMBL/GenBank/DDBJ databases">
        <authorList>
            <person name="Palmer J.M."/>
        </authorList>
    </citation>
    <scope>NUCLEOTIDE SEQUENCE [LARGE SCALE GENOMIC DNA]</scope>
    <source>
        <strain evidence="1 2">CL_MEX2019</strain>
        <tissue evidence="1">Muscle</tissue>
    </source>
</reference>
<gene>
    <name evidence="1" type="primary">SZT2_1</name>
    <name evidence="1" type="ORF">CHARACLAT_014277</name>
</gene>
<name>A0ABU7DGH8_9TELE</name>